<feature type="compositionally biased region" description="Low complexity" evidence="1">
    <location>
        <begin position="57"/>
        <end position="68"/>
    </location>
</feature>
<feature type="compositionally biased region" description="Acidic residues" evidence="1">
    <location>
        <begin position="27"/>
        <end position="36"/>
    </location>
</feature>
<comment type="caution">
    <text evidence="2">The sequence shown here is derived from an EMBL/GenBank/DDBJ whole genome shotgun (WGS) entry which is preliminary data.</text>
</comment>
<dbReference type="AlphaFoldDB" id="W7U4F9"/>
<feature type="compositionally biased region" description="Acidic residues" evidence="1">
    <location>
        <begin position="136"/>
        <end position="149"/>
    </location>
</feature>
<protein>
    <submittedName>
        <fullName evidence="2">Uncharacterized protein</fullName>
    </submittedName>
</protein>
<evidence type="ECO:0000256" key="1">
    <source>
        <dbReference type="SAM" id="MobiDB-lite"/>
    </source>
</evidence>
<accession>W7U4F9</accession>
<proteinExistence type="predicted"/>
<dbReference type="Proteomes" id="UP000019335">
    <property type="component" value="Chromosome 6"/>
</dbReference>
<evidence type="ECO:0000313" key="2">
    <source>
        <dbReference type="EMBL" id="EWM27816.1"/>
    </source>
</evidence>
<sequence>MSAGSCDLKLLRVLQTLMGLSEKEAEREEDDEEEMEGAGAGRLPGHGEQAEGGGEAGPSPSLPTSTSPSLPPSTSPSPASHMGVVLLRKLQLEPLWESLSECLSVVAALEGISEGRGSSGEGGASPGEALGRESTEPLDGEGGDGEEGEGGGRKASLTTSSSMAGLLAKMLPLLEAFFLCNAWEVMTAHKKKQKEEARRESWGPRERERERARERRRAQQLQERERRGV</sequence>
<dbReference type="EMBL" id="AZIL01000389">
    <property type="protein sequence ID" value="EWM27816.1"/>
    <property type="molecule type" value="Genomic_DNA"/>
</dbReference>
<feature type="region of interest" description="Disordered" evidence="1">
    <location>
        <begin position="113"/>
        <end position="157"/>
    </location>
</feature>
<feature type="compositionally biased region" description="Gly residues" evidence="1">
    <location>
        <begin position="38"/>
        <end position="56"/>
    </location>
</feature>
<organism evidence="2 3">
    <name type="scientific">Nannochloropsis gaditana</name>
    <dbReference type="NCBI Taxonomy" id="72520"/>
    <lineage>
        <taxon>Eukaryota</taxon>
        <taxon>Sar</taxon>
        <taxon>Stramenopiles</taxon>
        <taxon>Ochrophyta</taxon>
        <taxon>Eustigmatophyceae</taxon>
        <taxon>Eustigmatales</taxon>
        <taxon>Monodopsidaceae</taxon>
        <taxon>Nannochloropsis</taxon>
    </lineage>
</organism>
<evidence type="ECO:0000313" key="3">
    <source>
        <dbReference type="Proteomes" id="UP000019335"/>
    </source>
</evidence>
<keyword evidence="3" id="KW-1185">Reference proteome</keyword>
<feature type="region of interest" description="Disordered" evidence="1">
    <location>
        <begin position="189"/>
        <end position="229"/>
    </location>
</feature>
<feature type="compositionally biased region" description="Basic and acidic residues" evidence="1">
    <location>
        <begin position="193"/>
        <end position="213"/>
    </location>
</feature>
<name>W7U4F9_9STRA</name>
<reference evidence="2 3" key="1">
    <citation type="journal article" date="2014" name="Mol. Plant">
        <title>Chromosome Scale Genome Assembly and Transcriptome Profiling of Nannochloropsis gaditana in Nitrogen Depletion.</title>
        <authorList>
            <person name="Corteggiani Carpinelli E."/>
            <person name="Telatin A."/>
            <person name="Vitulo N."/>
            <person name="Forcato C."/>
            <person name="D'Angelo M."/>
            <person name="Schiavon R."/>
            <person name="Vezzi A."/>
            <person name="Giacometti G.M."/>
            <person name="Morosinotto T."/>
            <person name="Valle G."/>
        </authorList>
    </citation>
    <scope>NUCLEOTIDE SEQUENCE [LARGE SCALE GENOMIC DNA]</scope>
    <source>
        <strain evidence="2 3">B-31</strain>
    </source>
</reference>
<feature type="region of interest" description="Disordered" evidence="1">
    <location>
        <begin position="17"/>
        <end position="80"/>
    </location>
</feature>
<gene>
    <name evidence="2" type="ORF">Naga_102097g1</name>
</gene>